<evidence type="ECO:0000256" key="2">
    <source>
        <dbReference type="ARBA" id="ARBA00022692"/>
    </source>
</evidence>
<comment type="subcellular location">
    <subcellularLocation>
        <location evidence="7">Cell inner membrane</location>
        <topology evidence="7">Single-pass membrane protein</topology>
    </subcellularLocation>
</comment>
<reference evidence="9" key="1">
    <citation type="submission" date="2023-07" db="EMBL/GenBank/DDBJ databases">
        <title>Brevundimonas soil sp. nov., isolated from the soil of chemical plant.</title>
        <authorList>
            <person name="Wu N."/>
        </authorList>
    </citation>
    <scope>NUCLEOTIDE SEQUENCE</scope>
    <source>
        <strain evidence="9">XZ-24</strain>
    </source>
</reference>
<organism evidence="9 10">
    <name type="scientific">Peiella sedimenti</name>
    <dbReference type="NCBI Taxonomy" id="3061083"/>
    <lineage>
        <taxon>Bacteria</taxon>
        <taxon>Pseudomonadati</taxon>
        <taxon>Pseudomonadota</taxon>
        <taxon>Alphaproteobacteria</taxon>
        <taxon>Caulobacterales</taxon>
        <taxon>Caulobacteraceae</taxon>
        <taxon>Peiella</taxon>
    </lineage>
</organism>
<protein>
    <recommendedName>
        <fullName evidence="7">Endolytic murein transglycosylase</fullName>
        <ecNumber evidence="7">4.2.2.29</ecNumber>
    </recommendedName>
    <alternativeName>
        <fullName evidence="7">Peptidoglycan lytic transglycosylase</fullName>
    </alternativeName>
    <alternativeName>
        <fullName evidence="7">Peptidoglycan polymerization terminase</fullName>
    </alternativeName>
</protein>
<feature type="site" description="Important for catalytic activity" evidence="7">
    <location>
        <position position="214"/>
    </location>
</feature>
<dbReference type="Pfam" id="PF02618">
    <property type="entry name" value="YceG"/>
    <property type="match status" value="1"/>
</dbReference>
<dbReference type="InterPro" id="IPR003770">
    <property type="entry name" value="MLTG-like"/>
</dbReference>
<dbReference type="PANTHER" id="PTHR30518:SF2">
    <property type="entry name" value="ENDOLYTIC MUREIN TRANSGLYCOSYLASE"/>
    <property type="match status" value="1"/>
</dbReference>
<dbReference type="PANTHER" id="PTHR30518">
    <property type="entry name" value="ENDOLYTIC MUREIN TRANSGLYCOSYLASE"/>
    <property type="match status" value="1"/>
</dbReference>
<proteinExistence type="inferred from homology"/>
<keyword evidence="2 7" id="KW-0812">Transmembrane</keyword>
<evidence type="ECO:0000256" key="3">
    <source>
        <dbReference type="ARBA" id="ARBA00022989"/>
    </source>
</evidence>
<keyword evidence="10" id="KW-1185">Reference proteome</keyword>
<keyword evidence="1 7" id="KW-1003">Cell membrane</keyword>
<evidence type="ECO:0000313" key="9">
    <source>
        <dbReference type="EMBL" id="MDO1558356.1"/>
    </source>
</evidence>
<evidence type="ECO:0000256" key="8">
    <source>
        <dbReference type="SAM" id="MobiDB-lite"/>
    </source>
</evidence>
<dbReference type="HAMAP" id="MF_02065">
    <property type="entry name" value="MltG"/>
    <property type="match status" value="1"/>
</dbReference>
<keyword evidence="4 7" id="KW-0472">Membrane</keyword>
<feature type="transmembrane region" description="Helical" evidence="7">
    <location>
        <begin position="12"/>
        <end position="36"/>
    </location>
</feature>
<dbReference type="Gene3D" id="3.30.1490.480">
    <property type="entry name" value="Endolytic murein transglycosylase"/>
    <property type="match status" value="1"/>
</dbReference>
<dbReference type="RefSeq" id="WP_302108771.1">
    <property type="nucleotide sequence ID" value="NZ_JAUKTR010000001.1"/>
</dbReference>
<evidence type="ECO:0000256" key="5">
    <source>
        <dbReference type="ARBA" id="ARBA00023239"/>
    </source>
</evidence>
<comment type="catalytic activity">
    <reaction evidence="7">
        <text>a peptidoglycan chain = a peptidoglycan chain with N-acetyl-1,6-anhydromuramyl-[peptide] at the reducing end + a peptidoglycan chain with N-acetylglucosamine at the non-reducing end.</text>
        <dbReference type="EC" id="4.2.2.29"/>
    </reaction>
</comment>
<keyword evidence="7" id="KW-0997">Cell inner membrane</keyword>
<dbReference type="Gene3D" id="3.30.160.60">
    <property type="entry name" value="Classic Zinc Finger"/>
    <property type="match status" value="1"/>
</dbReference>
<comment type="similarity">
    <text evidence="7">Belongs to the transglycosylase MltG family.</text>
</comment>
<sequence>MGPIRGGGPSTFLAGLFGAGVTLVLLLLAALAWGYAAYSGPGPEAREGEETIVVLRSGSGVSEIGQTLEAAGVIRSADAFRVAATVTGADRSLRAGEYRFPSEASLRDVIGLLRSGRVVRHFVTLPEGRSVAQAMDILMAEDILTGDITDIPPEGTLWPETYEITRGEERMEVIQRMRREHEENLARLWAQRDPTVQLANPQEALILASIVEKETGVAAERPRIAAVFLNRLRIGMRLETDPTVIYGVTQGRPLGRGLRLSELRRDTPYNTYLRGGLPPTPIANPGEAALRAVLRPPRTDELFFVADGTGGHVFARTYEEHLQNVARWREIERNRGAAARAAGEVTGEGPDRPDEAAPAAADAS</sequence>
<evidence type="ECO:0000256" key="6">
    <source>
        <dbReference type="ARBA" id="ARBA00023316"/>
    </source>
</evidence>
<evidence type="ECO:0000256" key="1">
    <source>
        <dbReference type="ARBA" id="ARBA00022475"/>
    </source>
</evidence>
<feature type="region of interest" description="Disordered" evidence="8">
    <location>
        <begin position="336"/>
        <end position="364"/>
    </location>
</feature>
<evidence type="ECO:0000313" key="10">
    <source>
        <dbReference type="Proteomes" id="UP001169063"/>
    </source>
</evidence>
<keyword evidence="3 7" id="KW-1133">Transmembrane helix</keyword>
<comment type="function">
    <text evidence="7">Functions as a peptidoglycan terminase that cleaves nascent peptidoglycan strands endolytically to terminate their elongation.</text>
</comment>
<keyword evidence="6 7" id="KW-0961">Cell wall biogenesis/degradation</keyword>
<gene>
    <name evidence="7 9" type="primary">mltG</name>
    <name evidence="9" type="ORF">Q0812_02810</name>
</gene>
<dbReference type="EC" id="4.2.2.29" evidence="7"/>
<dbReference type="Proteomes" id="UP001169063">
    <property type="component" value="Unassembled WGS sequence"/>
</dbReference>
<dbReference type="EMBL" id="JAUKTR010000001">
    <property type="protein sequence ID" value="MDO1558356.1"/>
    <property type="molecule type" value="Genomic_DNA"/>
</dbReference>
<feature type="compositionally biased region" description="Low complexity" evidence="8">
    <location>
        <begin position="336"/>
        <end position="348"/>
    </location>
</feature>
<dbReference type="CDD" id="cd08010">
    <property type="entry name" value="MltG_like"/>
    <property type="match status" value="1"/>
</dbReference>
<dbReference type="NCBIfam" id="TIGR00247">
    <property type="entry name" value="endolytic transglycosylase MltG"/>
    <property type="match status" value="1"/>
</dbReference>
<accession>A0ABT8SIF5</accession>
<evidence type="ECO:0000256" key="4">
    <source>
        <dbReference type="ARBA" id="ARBA00023136"/>
    </source>
</evidence>
<evidence type="ECO:0000256" key="7">
    <source>
        <dbReference type="HAMAP-Rule" id="MF_02065"/>
    </source>
</evidence>
<name>A0ABT8SIF5_9CAUL</name>
<comment type="caution">
    <text evidence="9">The sequence shown here is derived from an EMBL/GenBank/DDBJ whole genome shotgun (WGS) entry which is preliminary data.</text>
</comment>
<keyword evidence="5 7" id="KW-0456">Lyase</keyword>